<evidence type="ECO:0000256" key="1">
    <source>
        <dbReference type="ARBA" id="ARBA00003531"/>
    </source>
</evidence>
<evidence type="ECO:0000256" key="9">
    <source>
        <dbReference type="ARBA" id="ARBA00022777"/>
    </source>
</evidence>
<dbReference type="InterPro" id="IPR017665">
    <property type="entry name" value="Guanylate_kinase"/>
</dbReference>
<dbReference type="SMART" id="SM00072">
    <property type="entry name" value="GuKc"/>
    <property type="match status" value="1"/>
</dbReference>
<dbReference type="EMBL" id="DVHB01000058">
    <property type="protein sequence ID" value="HIR39363.1"/>
    <property type="molecule type" value="Genomic_DNA"/>
</dbReference>
<dbReference type="Pfam" id="PF00625">
    <property type="entry name" value="Guanylate_kin"/>
    <property type="match status" value="1"/>
</dbReference>
<reference evidence="15" key="1">
    <citation type="submission" date="2020-10" db="EMBL/GenBank/DDBJ databases">
        <authorList>
            <person name="Gilroy R."/>
        </authorList>
    </citation>
    <scope>NUCLEOTIDE SEQUENCE</scope>
    <source>
        <strain evidence="15">ChiW25-3613</strain>
    </source>
</reference>
<dbReference type="Gene3D" id="3.40.50.300">
    <property type="entry name" value="P-loop containing nucleotide triphosphate hydrolases"/>
    <property type="match status" value="1"/>
</dbReference>
<comment type="similarity">
    <text evidence="3 13">Belongs to the guanylate kinase family.</text>
</comment>
<evidence type="ECO:0000256" key="3">
    <source>
        <dbReference type="ARBA" id="ARBA00005790"/>
    </source>
</evidence>
<feature type="binding site" evidence="13">
    <location>
        <begin position="14"/>
        <end position="21"/>
    </location>
    <ligand>
        <name>ATP</name>
        <dbReference type="ChEBI" id="CHEBI:30616"/>
    </ligand>
</feature>
<dbReference type="PROSITE" id="PS00856">
    <property type="entry name" value="GUANYLATE_KINASE_1"/>
    <property type="match status" value="1"/>
</dbReference>
<evidence type="ECO:0000256" key="8">
    <source>
        <dbReference type="ARBA" id="ARBA00022741"/>
    </source>
</evidence>
<organism evidence="15 16">
    <name type="scientific">Candidatus Coproplasma stercoripullorum</name>
    <dbReference type="NCBI Taxonomy" id="2840751"/>
    <lineage>
        <taxon>Bacteria</taxon>
        <taxon>Bacillati</taxon>
        <taxon>Bacillota</taxon>
        <taxon>Clostridia</taxon>
        <taxon>Eubacteriales</taxon>
        <taxon>Candidatus Coproplasma</taxon>
    </lineage>
</organism>
<dbReference type="InterPro" id="IPR008145">
    <property type="entry name" value="GK/Ca_channel_bsu"/>
</dbReference>
<evidence type="ECO:0000256" key="12">
    <source>
        <dbReference type="ARBA" id="ARBA00048594"/>
    </source>
</evidence>
<evidence type="ECO:0000256" key="7">
    <source>
        <dbReference type="ARBA" id="ARBA00022679"/>
    </source>
</evidence>
<dbReference type="GO" id="GO:0004385">
    <property type="term" value="F:GMP kinase activity"/>
    <property type="evidence" value="ECO:0007669"/>
    <property type="project" value="UniProtKB-UniRule"/>
</dbReference>
<accession>A0A9D1DB43</accession>
<dbReference type="SUPFAM" id="SSF52540">
    <property type="entry name" value="P-loop containing nucleoside triphosphate hydrolases"/>
    <property type="match status" value="1"/>
</dbReference>
<gene>
    <name evidence="13 15" type="primary">gmk</name>
    <name evidence="15" type="ORF">IAB90_03170</name>
</gene>
<comment type="catalytic activity">
    <reaction evidence="12 13">
        <text>GMP + ATP = GDP + ADP</text>
        <dbReference type="Rhea" id="RHEA:20780"/>
        <dbReference type="ChEBI" id="CHEBI:30616"/>
        <dbReference type="ChEBI" id="CHEBI:58115"/>
        <dbReference type="ChEBI" id="CHEBI:58189"/>
        <dbReference type="ChEBI" id="CHEBI:456216"/>
        <dbReference type="EC" id="2.7.4.8"/>
    </reaction>
</comment>
<dbReference type="InterPro" id="IPR027417">
    <property type="entry name" value="P-loop_NTPase"/>
</dbReference>
<dbReference type="InterPro" id="IPR020590">
    <property type="entry name" value="Guanylate_kinase_CS"/>
</dbReference>
<dbReference type="FunFam" id="3.30.63.10:FF:000005">
    <property type="entry name" value="Guanylate kinase"/>
    <property type="match status" value="1"/>
</dbReference>
<proteinExistence type="inferred from homology"/>
<keyword evidence="7 13" id="KW-0808">Transferase</keyword>
<feature type="domain" description="Guanylate kinase-like" evidence="14">
    <location>
        <begin position="7"/>
        <end position="184"/>
    </location>
</feature>
<keyword evidence="8 13" id="KW-0547">Nucleotide-binding</keyword>
<dbReference type="InterPro" id="IPR008144">
    <property type="entry name" value="Guanylate_kin-like_dom"/>
</dbReference>
<sequence>MSDKVNNVLAVISGPSGVGKGTVIKKMFELCPSLCESVSCTTRAPREGEQNGREYFFISRERFKQMIERGELLEYSSHFENYYGTPRAFVEEKLKISDVILEIEVDGALQVKAAHPAAVLIMILPPDMDELRRRLKSRGTESDEKVEERLARAAYELSKKDKYDYCVVNDDVTSAAERILHIIRKNKEVLHNDK</sequence>
<evidence type="ECO:0000256" key="4">
    <source>
        <dbReference type="ARBA" id="ARBA00012961"/>
    </source>
</evidence>
<evidence type="ECO:0000256" key="2">
    <source>
        <dbReference type="ARBA" id="ARBA00004496"/>
    </source>
</evidence>
<dbReference type="Proteomes" id="UP000824179">
    <property type="component" value="Unassembled WGS sequence"/>
</dbReference>
<dbReference type="GO" id="GO:0005524">
    <property type="term" value="F:ATP binding"/>
    <property type="evidence" value="ECO:0007669"/>
    <property type="project" value="UniProtKB-UniRule"/>
</dbReference>
<evidence type="ECO:0000313" key="15">
    <source>
        <dbReference type="EMBL" id="HIR39363.1"/>
    </source>
</evidence>
<protein>
    <recommendedName>
        <fullName evidence="5 13">Guanylate kinase</fullName>
        <ecNumber evidence="4 13">2.7.4.8</ecNumber>
    </recommendedName>
    <alternativeName>
        <fullName evidence="11 13">GMP kinase</fullName>
    </alternativeName>
</protein>
<keyword evidence="6 13" id="KW-0963">Cytoplasm</keyword>
<evidence type="ECO:0000256" key="11">
    <source>
        <dbReference type="ARBA" id="ARBA00030128"/>
    </source>
</evidence>
<dbReference type="NCBIfam" id="TIGR03263">
    <property type="entry name" value="guanyl_kin"/>
    <property type="match status" value="1"/>
</dbReference>
<reference evidence="15" key="2">
    <citation type="journal article" date="2021" name="PeerJ">
        <title>Extensive microbial diversity within the chicken gut microbiome revealed by metagenomics and culture.</title>
        <authorList>
            <person name="Gilroy R."/>
            <person name="Ravi A."/>
            <person name="Getino M."/>
            <person name="Pursley I."/>
            <person name="Horton D.L."/>
            <person name="Alikhan N.F."/>
            <person name="Baker D."/>
            <person name="Gharbi K."/>
            <person name="Hall N."/>
            <person name="Watson M."/>
            <person name="Adriaenssens E.M."/>
            <person name="Foster-Nyarko E."/>
            <person name="Jarju S."/>
            <person name="Secka A."/>
            <person name="Antonio M."/>
            <person name="Oren A."/>
            <person name="Chaudhuri R.R."/>
            <person name="La Ragione R."/>
            <person name="Hildebrand F."/>
            <person name="Pallen M.J."/>
        </authorList>
    </citation>
    <scope>NUCLEOTIDE SEQUENCE</scope>
    <source>
        <strain evidence="15">ChiW25-3613</strain>
    </source>
</reference>
<name>A0A9D1DB43_9FIRM</name>
<evidence type="ECO:0000256" key="13">
    <source>
        <dbReference type="HAMAP-Rule" id="MF_00328"/>
    </source>
</evidence>
<dbReference type="AlphaFoldDB" id="A0A9D1DB43"/>
<evidence type="ECO:0000313" key="16">
    <source>
        <dbReference type="Proteomes" id="UP000824179"/>
    </source>
</evidence>
<dbReference type="PROSITE" id="PS50052">
    <property type="entry name" value="GUANYLATE_KINASE_2"/>
    <property type="match status" value="1"/>
</dbReference>
<dbReference type="PANTHER" id="PTHR23117">
    <property type="entry name" value="GUANYLATE KINASE-RELATED"/>
    <property type="match status" value="1"/>
</dbReference>
<evidence type="ECO:0000259" key="14">
    <source>
        <dbReference type="PROSITE" id="PS50052"/>
    </source>
</evidence>
<comment type="function">
    <text evidence="1 13">Essential for recycling GMP and indirectly, cGMP.</text>
</comment>
<dbReference type="PANTHER" id="PTHR23117:SF13">
    <property type="entry name" value="GUANYLATE KINASE"/>
    <property type="match status" value="1"/>
</dbReference>
<dbReference type="HAMAP" id="MF_00328">
    <property type="entry name" value="Guanylate_kinase"/>
    <property type="match status" value="1"/>
</dbReference>
<evidence type="ECO:0000256" key="5">
    <source>
        <dbReference type="ARBA" id="ARBA00016296"/>
    </source>
</evidence>
<comment type="caution">
    <text evidence="15">The sequence shown here is derived from an EMBL/GenBank/DDBJ whole genome shotgun (WGS) entry which is preliminary data.</text>
</comment>
<evidence type="ECO:0000256" key="10">
    <source>
        <dbReference type="ARBA" id="ARBA00022840"/>
    </source>
</evidence>
<comment type="subcellular location">
    <subcellularLocation>
        <location evidence="2 13">Cytoplasm</location>
    </subcellularLocation>
</comment>
<evidence type="ECO:0000256" key="6">
    <source>
        <dbReference type="ARBA" id="ARBA00022490"/>
    </source>
</evidence>
<keyword evidence="9 13" id="KW-0418">Kinase</keyword>
<dbReference type="Gene3D" id="3.30.63.10">
    <property type="entry name" value="Guanylate Kinase phosphate binding domain"/>
    <property type="match status" value="1"/>
</dbReference>
<dbReference type="CDD" id="cd00071">
    <property type="entry name" value="GMPK"/>
    <property type="match status" value="1"/>
</dbReference>
<dbReference type="EC" id="2.7.4.8" evidence="4 13"/>
<dbReference type="GO" id="GO:0005829">
    <property type="term" value="C:cytosol"/>
    <property type="evidence" value="ECO:0007669"/>
    <property type="project" value="TreeGrafter"/>
</dbReference>
<keyword evidence="10 13" id="KW-0067">ATP-binding</keyword>